<keyword evidence="2" id="KW-0963">Cytoplasm</keyword>
<evidence type="ECO:0000256" key="2">
    <source>
        <dbReference type="ARBA" id="ARBA00022490"/>
    </source>
</evidence>
<dbReference type="InterPro" id="IPR012983">
    <property type="entry name" value="PHR"/>
</dbReference>
<keyword evidence="5" id="KW-1185">Reference proteome</keyword>
<dbReference type="InterPro" id="IPR011333">
    <property type="entry name" value="SKP1/BTB/POZ_sf"/>
</dbReference>
<dbReference type="CDD" id="cd14733">
    <property type="entry name" value="BACK"/>
    <property type="match status" value="1"/>
</dbReference>
<dbReference type="OrthoDB" id="45365at2759"/>
<dbReference type="Pfam" id="PF00651">
    <property type="entry name" value="BTB"/>
    <property type="match status" value="1"/>
</dbReference>
<evidence type="ECO:0000313" key="5">
    <source>
        <dbReference type="Proteomes" id="UP000005408"/>
    </source>
</evidence>
<dbReference type="PANTHER" id="PTHR45774">
    <property type="entry name" value="BTB/POZ DOMAIN-CONTAINING"/>
    <property type="match status" value="1"/>
</dbReference>
<dbReference type="InterPro" id="IPR011705">
    <property type="entry name" value="BACK"/>
</dbReference>
<comment type="subcellular location">
    <subcellularLocation>
        <location evidence="1">Cytoplasm</location>
    </subcellularLocation>
</comment>
<dbReference type="InterPro" id="IPR000210">
    <property type="entry name" value="BTB/POZ_dom"/>
</dbReference>
<evidence type="ECO:0000259" key="3">
    <source>
        <dbReference type="PROSITE" id="PS50097"/>
    </source>
</evidence>
<dbReference type="PROSITE" id="PS50097">
    <property type="entry name" value="BTB"/>
    <property type="match status" value="1"/>
</dbReference>
<dbReference type="OMA" id="RWANARC"/>
<dbReference type="Gene3D" id="1.25.40.420">
    <property type="match status" value="1"/>
</dbReference>
<dbReference type="Pfam" id="PF08005">
    <property type="entry name" value="PHR"/>
    <property type="match status" value="1"/>
</dbReference>
<dbReference type="SMART" id="SM00875">
    <property type="entry name" value="BACK"/>
    <property type="match status" value="1"/>
</dbReference>
<dbReference type="GO" id="GO:0005829">
    <property type="term" value="C:cytosol"/>
    <property type="evidence" value="ECO:0007669"/>
    <property type="project" value="TreeGrafter"/>
</dbReference>
<dbReference type="Gene3D" id="2.60.120.820">
    <property type="entry name" value="PHR domain"/>
    <property type="match status" value="1"/>
</dbReference>
<sequence>MAHGTREDWQAGKSVIECNKYMFLNQLYCDVTFRVGMKEIKAHKYVLASRSNVFEAMLFGRLSETSDVIPIPDIEPGIFNAMLRFLYFEEAEINEDSVTGILSAADMYGITELVNKCQTFLETQITEDSINYILELASLYNMHELFQKCQNVIYESLFVSRKVFESQSFLDLSKDCLRELVKSDRLPLDEKTIFDSLLRWANARCSTEKEKVDPLELRQILGDLLFHIRFPVMSFASFNKDIVPMKVLSDDEINEISGLINGRSIKTSRFKKKERNIVMKVCRILDKSAPLGEWIINGGEDAIDFEANMAFQLHGILLFGSSGSYTYVVEVRISSIYDGNRCLLDPPPFTVSGEDQIFEIKFDKPCQINPKGRYQISVRMKGPTSFCGDFCESCTDGDFIIRFFNSSYTGNGTCPSFGQIPGLLCFIPK</sequence>
<dbReference type="Gene3D" id="3.30.710.10">
    <property type="entry name" value="Potassium Channel Kv1.1, Chain A"/>
    <property type="match status" value="1"/>
</dbReference>
<dbReference type="AlphaFoldDB" id="A0A8W8NNT1"/>
<dbReference type="GO" id="GO:0022008">
    <property type="term" value="P:neurogenesis"/>
    <property type="evidence" value="ECO:0007669"/>
    <property type="project" value="TreeGrafter"/>
</dbReference>
<dbReference type="EnsemblMetazoa" id="G8356.2">
    <property type="protein sequence ID" value="G8356.2:cds"/>
    <property type="gene ID" value="G8356"/>
</dbReference>
<dbReference type="InterPro" id="IPR038648">
    <property type="entry name" value="PHR_sf"/>
</dbReference>
<reference evidence="4" key="1">
    <citation type="submission" date="2022-08" db="UniProtKB">
        <authorList>
            <consortium name="EnsemblMetazoa"/>
        </authorList>
    </citation>
    <scope>IDENTIFICATION</scope>
    <source>
        <strain evidence="4">05x7-T-G4-1.051#20</strain>
    </source>
</reference>
<name>A0A8W8NNT1_MAGGI</name>
<accession>A0A8W8NNT1</accession>
<protein>
    <recommendedName>
        <fullName evidence="3">BTB domain-containing protein</fullName>
    </recommendedName>
</protein>
<evidence type="ECO:0000256" key="1">
    <source>
        <dbReference type="ARBA" id="ARBA00004496"/>
    </source>
</evidence>
<organism evidence="4 5">
    <name type="scientific">Magallana gigas</name>
    <name type="common">Pacific oyster</name>
    <name type="synonym">Crassostrea gigas</name>
    <dbReference type="NCBI Taxonomy" id="29159"/>
    <lineage>
        <taxon>Eukaryota</taxon>
        <taxon>Metazoa</taxon>
        <taxon>Spiralia</taxon>
        <taxon>Lophotrochozoa</taxon>
        <taxon>Mollusca</taxon>
        <taxon>Bivalvia</taxon>
        <taxon>Autobranchia</taxon>
        <taxon>Pteriomorphia</taxon>
        <taxon>Ostreida</taxon>
        <taxon>Ostreoidea</taxon>
        <taxon>Ostreidae</taxon>
        <taxon>Magallana</taxon>
    </lineage>
</organism>
<dbReference type="SUPFAM" id="SSF54695">
    <property type="entry name" value="POZ domain"/>
    <property type="match status" value="1"/>
</dbReference>
<proteinExistence type="predicted"/>
<dbReference type="PANTHER" id="PTHR45774:SF4">
    <property type="entry name" value="AXUNDEAD, ISOFORM F"/>
    <property type="match status" value="1"/>
</dbReference>
<dbReference type="Proteomes" id="UP000005408">
    <property type="component" value="Unassembled WGS sequence"/>
</dbReference>
<evidence type="ECO:0000313" key="4">
    <source>
        <dbReference type="EnsemblMetazoa" id="G8356.2:cds"/>
    </source>
</evidence>
<feature type="domain" description="BTB" evidence="3">
    <location>
        <begin position="29"/>
        <end position="95"/>
    </location>
</feature>
<dbReference type="SMART" id="SM00225">
    <property type="entry name" value="BTB"/>
    <property type="match status" value="1"/>
</dbReference>
<dbReference type="Pfam" id="PF07707">
    <property type="entry name" value="BACK"/>
    <property type="match status" value="1"/>
</dbReference>